<dbReference type="EMBL" id="SRLO01000115">
    <property type="protein sequence ID" value="TNN74355.1"/>
    <property type="molecule type" value="Genomic_DNA"/>
</dbReference>
<feature type="compositionally biased region" description="Basic and acidic residues" evidence="1">
    <location>
        <begin position="182"/>
        <end position="195"/>
    </location>
</feature>
<proteinExistence type="predicted"/>
<dbReference type="Proteomes" id="UP000314294">
    <property type="component" value="Unassembled WGS sequence"/>
</dbReference>
<feature type="compositionally biased region" description="Acidic residues" evidence="1">
    <location>
        <begin position="164"/>
        <end position="176"/>
    </location>
</feature>
<organism evidence="2 3">
    <name type="scientific">Liparis tanakae</name>
    <name type="common">Tanaka's snailfish</name>
    <dbReference type="NCBI Taxonomy" id="230148"/>
    <lineage>
        <taxon>Eukaryota</taxon>
        <taxon>Metazoa</taxon>
        <taxon>Chordata</taxon>
        <taxon>Craniata</taxon>
        <taxon>Vertebrata</taxon>
        <taxon>Euteleostomi</taxon>
        <taxon>Actinopterygii</taxon>
        <taxon>Neopterygii</taxon>
        <taxon>Teleostei</taxon>
        <taxon>Neoteleostei</taxon>
        <taxon>Acanthomorphata</taxon>
        <taxon>Eupercaria</taxon>
        <taxon>Perciformes</taxon>
        <taxon>Cottioidei</taxon>
        <taxon>Cottales</taxon>
        <taxon>Liparidae</taxon>
        <taxon>Liparis</taxon>
    </lineage>
</organism>
<evidence type="ECO:0000313" key="2">
    <source>
        <dbReference type="EMBL" id="TNN74355.1"/>
    </source>
</evidence>
<accession>A0A4Z2IAC6</accession>
<gene>
    <name evidence="2" type="primary">macrod2</name>
    <name evidence="2" type="ORF">EYF80_015438</name>
</gene>
<feature type="compositionally biased region" description="Basic and acidic residues" evidence="1">
    <location>
        <begin position="201"/>
        <end position="221"/>
    </location>
</feature>
<name>A0A4Z2IAC6_9TELE</name>
<dbReference type="AlphaFoldDB" id="A0A4Z2IAC6"/>
<reference evidence="2 3" key="1">
    <citation type="submission" date="2019-03" db="EMBL/GenBank/DDBJ databases">
        <title>First draft genome of Liparis tanakae, snailfish: a comprehensive survey of snailfish specific genes.</title>
        <authorList>
            <person name="Kim W."/>
            <person name="Song I."/>
            <person name="Jeong J.-H."/>
            <person name="Kim D."/>
            <person name="Kim S."/>
            <person name="Ryu S."/>
            <person name="Song J.Y."/>
            <person name="Lee S.K."/>
        </authorList>
    </citation>
    <scope>NUCLEOTIDE SEQUENCE [LARGE SCALE GENOMIC DNA]</scope>
    <source>
        <tissue evidence="2">Muscle</tissue>
    </source>
</reference>
<comment type="caution">
    <text evidence="2">The sequence shown here is derived from an EMBL/GenBank/DDBJ whole genome shotgun (WGS) entry which is preliminary data.</text>
</comment>
<evidence type="ECO:0000256" key="1">
    <source>
        <dbReference type="SAM" id="MobiDB-lite"/>
    </source>
</evidence>
<dbReference type="OrthoDB" id="8964995at2759"/>
<feature type="region of interest" description="Disordered" evidence="1">
    <location>
        <begin position="161"/>
        <end position="228"/>
    </location>
</feature>
<keyword evidence="3" id="KW-1185">Reference proteome</keyword>
<protein>
    <submittedName>
        <fullName evidence="2">O-acetyl-ADP-ribose deacetylase MACROD2</fullName>
    </submittedName>
</protein>
<evidence type="ECO:0000313" key="3">
    <source>
        <dbReference type="Proteomes" id="UP000314294"/>
    </source>
</evidence>
<sequence length="303" mass="34142">MRLISTSCSSSEMAMLSLPLQRSLCGEARCALSRLLLQSLRGPQTQEHATFKEGFEKVNAQACRMVELQLSRQTGSIKVKWKSCSQLHPSSRCQCVASAVSPATNIIPAAVKAVDTRDVPITRVIFCVFLETDYAIYKKKMSDIFPDNDMELTEEQLKGGKEELGDEDKGDDDVNSENEGPSQEKDKDENEHQDKDEDIGVDTKEEKDEDKAKEEQPAAKAEDDDTAKSAVEMEEWQLMQLDTCVSWLGSKVQGLFRRSRPVHHATVWGSNEQKKVCWGTDTVGHRHLHTTIDLYSFTEERRI</sequence>